<gene>
    <name evidence="1" type="ORF">EBPL_00142</name>
</gene>
<evidence type="ECO:0000313" key="1">
    <source>
        <dbReference type="EMBL" id="QJI53183.1"/>
    </source>
</evidence>
<evidence type="ECO:0008006" key="3">
    <source>
        <dbReference type="Google" id="ProtNLM"/>
    </source>
</evidence>
<protein>
    <recommendedName>
        <fullName evidence="3">RI lysis inhibition regulator</fullName>
    </recommendedName>
</protein>
<dbReference type="Pfam" id="PF24205">
    <property type="entry name" value="Antiholin"/>
    <property type="match status" value="1"/>
</dbReference>
<dbReference type="InterPro" id="IPR034696">
    <property type="entry name" value="RI_T4"/>
</dbReference>
<evidence type="ECO:0000313" key="2">
    <source>
        <dbReference type="Proteomes" id="UP000501441"/>
    </source>
</evidence>
<sequence>MNIKRISQAMMFGLLILSPASHADRNTVVPKEFDYYINAALQVYLDTIPPSVNTSELFYNYMERKWQQKQCRTEPECKHLGICYYSSFVRDERCKHLTK</sequence>
<name>A0A6M3YMR7_9CAUD</name>
<proteinExistence type="predicted"/>
<accession>A0A6M3YMR7</accession>
<dbReference type="EMBL" id="MT341500">
    <property type="protein sequence ID" value="QJI53183.1"/>
    <property type="molecule type" value="Genomic_DNA"/>
</dbReference>
<organism evidence="1 2">
    <name type="scientific">Enterobacter phage EBPL</name>
    <dbReference type="NCBI Taxonomy" id="2729191"/>
    <lineage>
        <taxon>Viruses</taxon>
        <taxon>Duplodnaviria</taxon>
        <taxon>Heunggongvirae</taxon>
        <taxon>Uroviricota</taxon>
        <taxon>Caudoviricetes</taxon>
        <taxon>Pantevenvirales</taxon>
        <taxon>Straboviridae</taxon>
        <taxon>Pseudotevenvirus</taxon>
        <taxon>Pseudotevenvirus leb</taxon>
    </lineage>
</organism>
<dbReference type="Proteomes" id="UP000501441">
    <property type="component" value="Segment"/>
</dbReference>
<reference evidence="1 2" key="1">
    <citation type="submission" date="2020-04" db="EMBL/GenBank/DDBJ databases">
        <authorList>
            <person name="Naseem H."/>
            <person name="Alvi I.A."/>
            <person name="Asif M."/>
            <person name="Rehman S."/>
        </authorList>
    </citation>
    <scope>NUCLEOTIDE SEQUENCE [LARGE SCALE GENOMIC DNA]</scope>
</reference>